<proteinExistence type="predicted"/>
<keyword evidence="3" id="KW-1185">Reference proteome</keyword>
<evidence type="ECO:0000259" key="1">
    <source>
        <dbReference type="Pfam" id="PF20235"/>
    </source>
</evidence>
<dbReference type="AlphaFoldDB" id="A0AAV5CSL4"/>
<organism evidence="2 3">
    <name type="scientific">Eleusine coracana subsp. coracana</name>
    <dbReference type="NCBI Taxonomy" id="191504"/>
    <lineage>
        <taxon>Eukaryota</taxon>
        <taxon>Viridiplantae</taxon>
        <taxon>Streptophyta</taxon>
        <taxon>Embryophyta</taxon>
        <taxon>Tracheophyta</taxon>
        <taxon>Spermatophyta</taxon>
        <taxon>Magnoliopsida</taxon>
        <taxon>Liliopsida</taxon>
        <taxon>Poales</taxon>
        <taxon>Poaceae</taxon>
        <taxon>PACMAD clade</taxon>
        <taxon>Chloridoideae</taxon>
        <taxon>Cynodonteae</taxon>
        <taxon>Eleusininae</taxon>
        <taxon>Eleusine</taxon>
    </lineage>
</organism>
<dbReference type="InterPro" id="IPR046527">
    <property type="entry name" value="PIR2-like_helical"/>
</dbReference>
<evidence type="ECO:0000313" key="2">
    <source>
        <dbReference type="EMBL" id="GJN01011.1"/>
    </source>
</evidence>
<sequence length="356" mass="39504">MGGYCYGPLDPVSNIIVNSVWFDLTLPGGNKHGKLEMISTKCLWRLVARSLYGLVCFLCTRYPCLTPDLALQRLLMSGADLRAADPYLLVGSNNNVINASVIPSTSVAEAYAAAAIAAFHPCPLAQQEFLGSSNVRDKLLELVELRPIKIDRVHSSEDLNSLSMAVLESASSLDKWHPQKEPVPMEVSGTSFSRAATCEHRFLGQLRRVRKMVEAALDTFNNNKASGSPFRLHVICGVNELVSGPEFSKDPQIMKIKFRPFLEQVRCIYCDLRGSRIVHTSKQSFHGHDIEFEKMLHGEPLFSRSDKYGYTNDAIISHNQNVDWVYGVDDDAIYVNYRDAGGAAVKRSVLSTLAFS</sequence>
<comment type="caution">
    <text evidence="2">The sequence shown here is derived from an EMBL/GenBank/DDBJ whole genome shotgun (WGS) entry which is preliminary data.</text>
</comment>
<reference evidence="2" key="2">
    <citation type="submission" date="2021-12" db="EMBL/GenBank/DDBJ databases">
        <title>Resequencing data analysis of finger millet.</title>
        <authorList>
            <person name="Hatakeyama M."/>
            <person name="Aluri S."/>
            <person name="Balachadran M.T."/>
            <person name="Sivarajan S.R."/>
            <person name="Poveda L."/>
            <person name="Shimizu-Inatsugi R."/>
            <person name="Schlapbach R."/>
            <person name="Sreeman S.M."/>
            <person name="Shimizu K.K."/>
        </authorList>
    </citation>
    <scope>NUCLEOTIDE SEQUENCE</scope>
</reference>
<name>A0AAV5CSL4_ELECO</name>
<accession>A0AAV5CSL4</accession>
<dbReference type="PANTHER" id="PTHR33120">
    <property type="entry name" value="EXPRESSED PROTEIN-RELATED"/>
    <property type="match status" value="1"/>
</dbReference>
<reference evidence="2" key="1">
    <citation type="journal article" date="2018" name="DNA Res.">
        <title>Multiple hybrid de novo genome assembly of finger millet, an orphan allotetraploid crop.</title>
        <authorList>
            <person name="Hatakeyama M."/>
            <person name="Aluri S."/>
            <person name="Balachadran M.T."/>
            <person name="Sivarajan S.R."/>
            <person name="Patrignani A."/>
            <person name="Gruter S."/>
            <person name="Poveda L."/>
            <person name="Shimizu-Inatsugi R."/>
            <person name="Baeten J."/>
            <person name="Francoijs K.J."/>
            <person name="Nataraja K.N."/>
            <person name="Reddy Y.A.N."/>
            <person name="Phadnis S."/>
            <person name="Ravikumar R.L."/>
            <person name="Schlapbach R."/>
            <person name="Sreeman S.M."/>
            <person name="Shimizu K.K."/>
        </authorList>
    </citation>
    <scope>NUCLEOTIDE SEQUENCE</scope>
</reference>
<dbReference type="PANTHER" id="PTHR33120:SF57">
    <property type="entry name" value="PIR2-LIKE HELICAL DOMAIN-CONTAINING PROTEIN"/>
    <property type="match status" value="1"/>
</dbReference>
<feature type="domain" description="PIR2-like helical" evidence="1">
    <location>
        <begin position="2"/>
        <end position="84"/>
    </location>
</feature>
<protein>
    <recommendedName>
        <fullName evidence="1">PIR2-like helical domain-containing protein</fullName>
    </recommendedName>
</protein>
<dbReference type="Proteomes" id="UP001054889">
    <property type="component" value="Unassembled WGS sequence"/>
</dbReference>
<dbReference type="EMBL" id="BQKI01000008">
    <property type="protein sequence ID" value="GJN01011.1"/>
    <property type="molecule type" value="Genomic_DNA"/>
</dbReference>
<dbReference type="Pfam" id="PF20235">
    <property type="entry name" value="PIR2-like_helical"/>
    <property type="match status" value="1"/>
</dbReference>
<gene>
    <name evidence="2" type="primary">ga18241</name>
    <name evidence="2" type="ORF">PR202_ga18241</name>
</gene>
<evidence type="ECO:0000313" key="3">
    <source>
        <dbReference type="Proteomes" id="UP001054889"/>
    </source>
</evidence>